<gene>
    <name evidence="1" type="ORF">L0M14_18665</name>
</gene>
<evidence type="ECO:0000313" key="1">
    <source>
        <dbReference type="EMBL" id="UJF31785.1"/>
    </source>
</evidence>
<dbReference type="PANTHER" id="PTHR45458">
    <property type="entry name" value="SHORT-CHAIN DEHYDROGENASE/REDUCTASE SDR"/>
    <property type="match status" value="1"/>
</dbReference>
<dbReference type="PANTHER" id="PTHR45458:SF1">
    <property type="entry name" value="SHORT CHAIN DEHYDROGENASE"/>
    <property type="match status" value="1"/>
</dbReference>
<proteinExistence type="predicted"/>
<name>A0ABY3SE90_9BACL</name>
<reference evidence="1 2" key="1">
    <citation type="journal article" date="2024" name="Int. J. Syst. Evol. Microbiol.">
        <title>Paenibacillus hexagrammi sp. nov., a novel bacterium isolated from the gut content of Hexagrammos agrammus.</title>
        <authorList>
            <person name="Jung H.K."/>
            <person name="Kim D.G."/>
            <person name="Zin H."/>
            <person name="Park J."/>
            <person name="Jung H."/>
            <person name="Kim Y.O."/>
            <person name="Kong H.J."/>
            <person name="Kim J.W."/>
            <person name="Kim Y.S."/>
        </authorList>
    </citation>
    <scope>NUCLEOTIDE SEQUENCE [LARGE SCALE GENOMIC DNA]</scope>
    <source>
        <strain evidence="1 2">YPD9-1</strain>
    </source>
</reference>
<dbReference type="InterPro" id="IPR052184">
    <property type="entry name" value="SDR_enzymes"/>
</dbReference>
<dbReference type="PRINTS" id="PR00081">
    <property type="entry name" value="GDHRDH"/>
</dbReference>
<dbReference type="Proteomes" id="UP001649230">
    <property type="component" value="Chromosome"/>
</dbReference>
<protein>
    <submittedName>
        <fullName evidence="1">SDR family NAD(P)-dependent oxidoreductase</fullName>
    </submittedName>
</protein>
<accession>A0ABY3SE90</accession>
<keyword evidence="2" id="KW-1185">Reference proteome</keyword>
<dbReference type="InterPro" id="IPR002347">
    <property type="entry name" value="SDR_fam"/>
</dbReference>
<organism evidence="1 2">
    <name type="scientific">Paenibacillus hexagrammi</name>
    <dbReference type="NCBI Taxonomy" id="2908839"/>
    <lineage>
        <taxon>Bacteria</taxon>
        <taxon>Bacillati</taxon>
        <taxon>Bacillota</taxon>
        <taxon>Bacilli</taxon>
        <taxon>Bacillales</taxon>
        <taxon>Paenibacillaceae</taxon>
        <taxon>Paenibacillus</taxon>
    </lineage>
</organism>
<sequence>MQTAFVTGADRGLGLSIVKLFAQKGWRVFAGSYLSDWLELGELVHTFPGQVTIVELDIASDQSVKHSVEHVGSLVDCVDVIVNNAGVSTHLKDSNIQGKQDYTDLLRLYNVNALGMLRVTKAYLPLTASSNLKRLCFVSSEAGSISACEWEAWYGYCMSKASMNMGVNLLFHTLRPQGYTFRLFHPGWMKSYMSGVRNEQAQLEPDVVAASAISYFIQPRCAVQNGVTDEDRLVMRDWRGREWPW</sequence>
<dbReference type="Pfam" id="PF00106">
    <property type="entry name" value="adh_short"/>
    <property type="match status" value="1"/>
</dbReference>
<dbReference type="InterPro" id="IPR036291">
    <property type="entry name" value="NAD(P)-bd_dom_sf"/>
</dbReference>
<dbReference type="Gene3D" id="3.40.50.720">
    <property type="entry name" value="NAD(P)-binding Rossmann-like Domain"/>
    <property type="match status" value="1"/>
</dbReference>
<evidence type="ECO:0000313" key="2">
    <source>
        <dbReference type="Proteomes" id="UP001649230"/>
    </source>
</evidence>
<dbReference type="EMBL" id="CP090978">
    <property type="protein sequence ID" value="UJF31785.1"/>
    <property type="molecule type" value="Genomic_DNA"/>
</dbReference>
<dbReference type="RefSeq" id="WP_235118130.1">
    <property type="nucleotide sequence ID" value="NZ_CP090978.1"/>
</dbReference>
<dbReference type="SUPFAM" id="SSF51735">
    <property type="entry name" value="NAD(P)-binding Rossmann-fold domains"/>
    <property type="match status" value="1"/>
</dbReference>